<feature type="coiled-coil region" evidence="1">
    <location>
        <begin position="125"/>
        <end position="187"/>
    </location>
</feature>
<sequence length="203" mass="23534">MGLSYLEVIFICGFLLSFFILIKQRRQIQKLDIKLKKEKVENAQETKKRCVSEASHDDSEEVILPKPQTGILEIKKYYQDDARFKELAKVTPRSEKEITKEVELTELIERFEGFQTQFTVSNQRLVDAESQIKKLTRKLANVENQCTDANKKLAEVERINHSMEKRVVAVEEDHRELKGNLRQAEQNTREALVAIRSISSPGK</sequence>
<gene>
    <name evidence="3" type="ORF">A2908_00755</name>
</gene>
<keyword evidence="2" id="KW-1133">Transmembrane helix</keyword>
<comment type="caution">
    <text evidence="3">The sequence shown here is derived from an EMBL/GenBank/DDBJ whole genome shotgun (WGS) entry which is preliminary data.</text>
</comment>
<keyword evidence="2" id="KW-0472">Membrane</keyword>
<keyword evidence="2" id="KW-0812">Transmembrane</keyword>
<feature type="transmembrane region" description="Helical" evidence="2">
    <location>
        <begin position="6"/>
        <end position="22"/>
    </location>
</feature>
<dbReference type="AlphaFoldDB" id="A0A1G2IGG4"/>
<keyword evidence="1" id="KW-0175">Coiled coil</keyword>
<proteinExistence type="predicted"/>
<organism evidence="3 4">
    <name type="scientific">Candidatus Staskawiczbacteria bacterium RIFCSPLOWO2_01_FULL_38_12b</name>
    <dbReference type="NCBI Taxonomy" id="1802214"/>
    <lineage>
        <taxon>Bacteria</taxon>
        <taxon>Candidatus Staskawicziibacteriota</taxon>
    </lineage>
</organism>
<evidence type="ECO:0000313" key="4">
    <source>
        <dbReference type="Proteomes" id="UP000176774"/>
    </source>
</evidence>
<evidence type="ECO:0000313" key="3">
    <source>
        <dbReference type="EMBL" id="OGZ73865.1"/>
    </source>
</evidence>
<dbReference type="Gene3D" id="1.20.5.340">
    <property type="match status" value="1"/>
</dbReference>
<accession>A0A1G2IGG4</accession>
<dbReference type="SUPFAM" id="SSF90257">
    <property type="entry name" value="Myosin rod fragments"/>
    <property type="match status" value="1"/>
</dbReference>
<dbReference type="EMBL" id="MHPA01000005">
    <property type="protein sequence ID" value="OGZ73865.1"/>
    <property type="molecule type" value="Genomic_DNA"/>
</dbReference>
<protein>
    <submittedName>
        <fullName evidence="3">Uncharacterized protein</fullName>
    </submittedName>
</protein>
<reference evidence="3 4" key="1">
    <citation type="journal article" date="2016" name="Nat. Commun.">
        <title>Thousands of microbial genomes shed light on interconnected biogeochemical processes in an aquifer system.</title>
        <authorList>
            <person name="Anantharaman K."/>
            <person name="Brown C.T."/>
            <person name="Hug L.A."/>
            <person name="Sharon I."/>
            <person name="Castelle C.J."/>
            <person name="Probst A.J."/>
            <person name="Thomas B.C."/>
            <person name="Singh A."/>
            <person name="Wilkins M.J."/>
            <person name="Karaoz U."/>
            <person name="Brodie E.L."/>
            <person name="Williams K.H."/>
            <person name="Hubbard S.S."/>
            <person name="Banfield J.F."/>
        </authorList>
    </citation>
    <scope>NUCLEOTIDE SEQUENCE [LARGE SCALE GENOMIC DNA]</scope>
</reference>
<evidence type="ECO:0000256" key="1">
    <source>
        <dbReference type="SAM" id="Coils"/>
    </source>
</evidence>
<feature type="coiled-coil region" evidence="1">
    <location>
        <begin position="21"/>
        <end position="53"/>
    </location>
</feature>
<evidence type="ECO:0000256" key="2">
    <source>
        <dbReference type="SAM" id="Phobius"/>
    </source>
</evidence>
<dbReference type="Proteomes" id="UP000176774">
    <property type="component" value="Unassembled WGS sequence"/>
</dbReference>
<name>A0A1G2IGG4_9BACT</name>